<evidence type="ECO:0008006" key="3">
    <source>
        <dbReference type="Google" id="ProtNLM"/>
    </source>
</evidence>
<dbReference type="EMBL" id="JAVRRJ010000004">
    <property type="protein sequence ID" value="KAK5085524.1"/>
    <property type="molecule type" value="Genomic_DNA"/>
</dbReference>
<protein>
    <recommendedName>
        <fullName evidence="3">F-box domain-containing protein</fullName>
    </recommendedName>
</protein>
<reference evidence="1 2" key="1">
    <citation type="submission" date="2023-08" db="EMBL/GenBank/DDBJ databases">
        <title>Black Yeasts Isolated from many extreme environments.</title>
        <authorList>
            <person name="Coleine C."/>
            <person name="Stajich J.E."/>
            <person name="Selbmann L."/>
        </authorList>
    </citation>
    <scope>NUCLEOTIDE SEQUENCE [LARGE SCALE GENOMIC DNA]</scope>
    <source>
        <strain evidence="1 2">CCFEE 5910</strain>
    </source>
</reference>
<sequence length="288" mass="32851">MTQAHHSLPKQQQQLTLTHLPTEILLSILSHLYPPWSLEIVHRGLDTTSPTSSFPSITHTLSLTSTYFRTLTLLLERRAFTHALHFRTSATQWRTLTRLKSVSPGRIAWALDHVQRLTFFAPPLFTNRIPWDLLPALKVLELDYCGRSANFRVEGTWEELEGGVLDEMVVRFARDTERFDGPIVEDAWRVDRMRRIEVLVVKRMSVFTVRSVVGEDGDVESVVQTWDLRVTARHRGRLEDVSVWIRDRGVDSSLGLLGDVGNMVIWTAGEGQEGSFRKCVRQVVPAKG</sequence>
<proteinExistence type="predicted"/>
<organism evidence="1 2">
    <name type="scientific">Lithohypha guttulata</name>
    <dbReference type="NCBI Taxonomy" id="1690604"/>
    <lineage>
        <taxon>Eukaryota</taxon>
        <taxon>Fungi</taxon>
        <taxon>Dikarya</taxon>
        <taxon>Ascomycota</taxon>
        <taxon>Pezizomycotina</taxon>
        <taxon>Eurotiomycetes</taxon>
        <taxon>Chaetothyriomycetidae</taxon>
        <taxon>Chaetothyriales</taxon>
        <taxon>Trichomeriaceae</taxon>
        <taxon>Lithohypha</taxon>
    </lineage>
</organism>
<keyword evidence="2" id="KW-1185">Reference proteome</keyword>
<comment type="caution">
    <text evidence="1">The sequence shown here is derived from an EMBL/GenBank/DDBJ whole genome shotgun (WGS) entry which is preliminary data.</text>
</comment>
<name>A0AAN7T137_9EURO</name>
<gene>
    <name evidence="1" type="ORF">LTR05_004809</name>
</gene>
<dbReference type="AlphaFoldDB" id="A0AAN7T137"/>
<evidence type="ECO:0000313" key="2">
    <source>
        <dbReference type="Proteomes" id="UP001309876"/>
    </source>
</evidence>
<evidence type="ECO:0000313" key="1">
    <source>
        <dbReference type="EMBL" id="KAK5085524.1"/>
    </source>
</evidence>
<accession>A0AAN7T137</accession>
<dbReference type="Proteomes" id="UP001309876">
    <property type="component" value="Unassembled WGS sequence"/>
</dbReference>